<sequence>MGISQRLFREGGQGIDVVFEPDADQQGEQEPAAAAPRDPAGVVDGPVTEVAVDAALPAWRWEVPGVRPALTG</sequence>
<dbReference type="RefSeq" id="WP_378535053.1">
    <property type="nucleotide sequence ID" value="NZ_JBHSBH010000011.1"/>
</dbReference>
<evidence type="ECO:0000313" key="3">
    <source>
        <dbReference type="Proteomes" id="UP001595847"/>
    </source>
</evidence>
<name>A0ABV8FQY4_9ACTN</name>
<accession>A0ABV8FQY4</accession>
<reference evidence="3" key="1">
    <citation type="journal article" date="2019" name="Int. J. Syst. Evol. Microbiol.">
        <title>The Global Catalogue of Microorganisms (GCM) 10K type strain sequencing project: providing services to taxonomists for standard genome sequencing and annotation.</title>
        <authorList>
            <consortium name="The Broad Institute Genomics Platform"/>
            <consortium name="The Broad Institute Genome Sequencing Center for Infectious Disease"/>
            <person name="Wu L."/>
            <person name="Ma J."/>
        </authorList>
    </citation>
    <scope>NUCLEOTIDE SEQUENCE [LARGE SCALE GENOMIC DNA]</scope>
    <source>
        <strain evidence="3">TBRC 1826</strain>
    </source>
</reference>
<dbReference type="EMBL" id="JBHSBH010000011">
    <property type="protein sequence ID" value="MFC3997789.1"/>
    <property type="molecule type" value="Genomic_DNA"/>
</dbReference>
<evidence type="ECO:0000256" key="1">
    <source>
        <dbReference type="SAM" id="MobiDB-lite"/>
    </source>
</evidence>
<dbReference type="Proteomes" id="UP001595847">
    <property type="component" value="Unassembled WGS sequence"/>
</dbReference>
<keyword evidence="3" id="KW-1185">Reference proteome</keyword>
<evidence type="ECO:0000313" key="2">
    <source>
        <dbReference type="EMBL" id="MFC3997789.1"/>
    </source>
</evidence>
<protein>
    <submittedName>
        <fullName evidence="2">Uncharacterized protein</fullName>
    </submittedName>
</protein>
<feature type="region of interest" description="Disordered" evidence="1">
    <location>
        <begin position="22"/>
        <end position="41"/>
    </location>
</feature>
<comment type="caution">
    <text evidence="2">The sequence shown here is derived from an EMBL/GenBank/DDBJ whole genome shotgun (WGS) entry which is preliminary data.</text>
</comment>
<gene>
    <name evidence="2" type="ORF">ACFOVU_17780</name>
</gene>
<proteinExistence type="predicted"/>
<organism evidence="2 3">
    <name type="scientific">Nocardiopsis sediminis</name>
    <dbReference type="NCBI Taxonomy" id="1778267"/>
    <lineage>
        <taxon>Bacteria</taxon>
        <taxon>Bacillati</taxon>
        <taxon>Actinomycetota</taxon>
        <taxon>Actinomycetes</taxon>
        <taxon>Streptosporangiales</taxon>
        <taxon>Nocardiopsidaceae</taxon>
        <taxon>Nocardiopsis</taxon>
    </lineage>
</organism>